<feature type="signal peptide" evidence="6">
    <location>
        <begin position="1"/>
        <end position="20"/>
    </location>
</feature>
<dbReference type="Gene3D" id="3.90.730.10">
    <property type="entry name" value="Ribonuclease T2-like"/>
    <property type="match status" value="1"/>
</dbReference>
<dbReference type="PANTHER" id="PTHR11240">
    <property type="entry name" value="RIBONUCLEASE T2"/>
    <property type="match status" value="1"/>
</dbReference>
<dbReference type="InterPro" id="IPR018188">
    <property type="entry name" value="RNase_T2_His_AS_1"/>
</dbReference>
<evidence type="ECO:0000256" key="1">
    <source>
        <dbReference type="ARBA" id="ARBA00007469"/>
    </source>
</evidence>
<sequence length="311" mass="34379">MISATSFVGLAAVLAQFVAGTIPSFPGAPTFPDDLQCLFEKPVLSCENTTTIKDTCCSPTPGGLVLQTQFWDTYTGLEDQGQLLPDNSTWGIHGLWPDFCDGSFTQYCDISRQYDPHPSPNVSNGINIPSYTGPTVDTFIKAFGRYDLLEYMNTFWINQGDTNAHFWAHEFSKHATCFSTFDTKCYEPYIEHEDVINFFDTVIAAYKTFPTGKFLASAGIVPSNSTTYSLAAMQNAVKAHTGAIPYFGCTGPEAPNKDGRTIVDEVWHFNYVIGSPQQLNFKHIDSVTTSSCSPTGPIRYLERTPSSVRRK</sequence>
<dbReference type="InterPro" id="IPR033697">
    <property type="entry name" value="Ribonuclease_T2_eukaryotic"/>
</dbReference>
<comment type="similarity">
    <text evidence="1 5">Belongs to the RNase T2 family.</text>
</comment>
<evidence type="ECO:0000256" key="2">
    <source>
        <dbReference type="ARBA" id="ARBA00012571"/>
    </source>
</evidence>
<reference evidence="7 8" key="1">
    <citation type="journal article" date="2016" name="Mol. Biol. Evol.">
        <title>Comparative Genomics of Early-Diverging Mushroom-Forming Fungi Provides Insights into the Origins of Lignocellulose Decay Capabilities.</title>
        <authorList>
            <person name="Nagy L.G."/>
            <person name="Riley R."/>
            <person name="Tritt A."/>
            <person name="Adam C."/>
            <person name="Daum C."/>
            <person name="Floudas D."/>
            <person name="Sun H."/>
            <person name="Yadav J.S."/>
            <person name="Pangilinan J."/>
            <person name="Larsson K.H."/>
            <person name="Matsuura K."/>
            <person name="Barry K."/>
            <person name="Labutti K."/>
            <person name="Kuo R."/>
            <person name="Ohm R.A."/>
            <person name="Bhattacharya S.S."/>
            <person name="Shirouzu T."/>
            <person name="Yoshinaga Y."/>
            <person name="Martin F.M."/>
            <person name="Grigoriev I.V."/>
            <person name="Hibbett D.S."/>
        </authorList>
    </citation>
    <scope>NUCLEOTIDE SEQUENCE [LARGE SCALE GENOMIC DNA]</scope>
    <source>
        <strain evidence="7 8">HHB10207 ss-3</strain>
    </source>
</reference>
<dbReference type="OrthoDB" id="435754at2759"/>
<dbReference type="InterPro" id="IPR033130">
    <property type="entry name" value="RNase_T2_His_AS_2"/>
</dbReference>
<evidence type="ECO:0000256" key="3">
    <source>
        <dbReference type="ARBA" id="ARBA00023157"/>
    </source>
</evidence>
<dbReference type="EMBL" id="KV428005">
    <property type="protein sequence ID" value="KZT44110.1"/>
    <property type="molecule type" value="Genomic_DNA"/>
</dbReference>
<dbReference type="PROSITE" id="PS00531">
    <property type="entry name" value="RNASE_T2_2"/>
    <property type="match status" value="1"/>
</dbReference>
<evidence type="ECO:0000313" key="8">
    <source>
        <dbReference type="Proteomes" id="UP000076798"/>
    </source>
</evidence>
<keyword evidence="6" id="KW-0732">Signal</keyword>
<feature type="active site" evidence="4">
    <location>
        <position position="93"/>
    </location>
</feature>
<feature type="active site" evidence="4">
    <location>
        <position position="170"/>
    </location>
</feature>
<dbReference type="GO" id="GO:0003723">
    <property type="term" value="F:RNA binding"/>
    <property type="evidence" value="ECO:0007669"/>
    <property type="project" value="InterPro"/>
</dbReference>
<dbReference type="SUPFAM" id="SSF55895">
    <property type="entry name" value="Ribonuclease Rh-like"/>
    <property type="match status" value="1"/>
</dbReference>
<dbReference type="STRING" id="1314776.A0A166IVC7"/>
<keyword evidence="3" id="KW-1015">Disulfide bond</keyword>
<dbReference type="Pfam" id="PF00445">
    <property type="entry name" value="Ribonuclease_T2"/>
    <property type="match status" value="1"/>
</dbReference>
<dbReference type="EC" id="4.6.1.19" evidence="2"/>
<protein>
    <recommendedName>
        <fullName evidence="2">ribonuclease T2</fullName>
        <ecNumber evidence="2">4.6.1.19</ecNumber>
    </recommendedName>
</protein>
<proteinExistence type="inferred from homology"/>
<feature type="chain" id="PRO_5007875485" description="ribonuclease T2" evidence="6">
    <location>
        <begin position="21"/>
        <end position="311"/>
    </location>
</feature>
<name>A0A166IVC7_9AGAM</name>
<dbReference type="GO" id="GO:0006401">
    <property type="term" value="P:RNA catabolic process"/>
    <property type="evidence" value="ECO:0007669"/>
    <property type="project" value="TreeGrafter"/>
</dbReference>
<dbReference type="PROSITE" id="PS00530">
    <property type="entry name" value="RNASE_T2_1"/>
    <property type="match status" value="1"/>
</dbReference>
<feature type="active site" evidence="4">
    <location>
        <position position="174"/>
    </location>
</feature>
<dbReference type="PANTHER" id="PTHR11240:SF17">
    <property type="entry name" value="RIBONUCLEASE T2"/>
    <property type="match status" value="1"/>
</dbReference>
<organism evidence="7 8">
    <name type="scientific">Sistotremastrum suecicum HHB10207 ss-3</name>
    <dbReference type="NCBI Taxonomy" id="1314776"/>
    <lineage>
        <taxon>Eukaryota</taxon>
        <taxon>Fungi</taxon>
        <taxon>Dikarya</taxon>
        <taxon>Basidiomycota</taxon>
        <taxon>Agaricomycotina</taxon>
        <taxon>Agaricomycetes</taxon>
        <taxon>Sistotremastrales</taxon>
        <taxon>Sistotremastraceae</taxon>
        <taxon>Sistotremastrum</taxon>
    </lineage>
</organism>
<dbReference type="GO" id="GO:0005576">
    <property type="term" value="C:extracellular region"/>
    <property type="evidence" value="ECO:0007669"/>
    <property type="project" value="TreeGrafter"/>
</dbReference>
<dbReference type="InterPro" id="IPR001568">
    <property type="entry name" value="RNase_T2-like"/>
</dbReference>
<dbReference type="GO" id="GO:0033897">
    <property type="term" value="F:ribonuclease T2 activity"/>
    <property type="evidence" value="ECO:0007669"/>
    <property type="project" value="UniProtKB-EC"/>
</dbReference>
<dbReference type="AlphaFoldDB" id="A0A166IVC7"/>
<keyword evidence="8" id="KW-1185">Reference proteome</keyword>
<accession>A0A166IVC7</accession>
<evidence type="ECO:0000256" key="5">
    <source>
        <dbReference type="RuleBase" id="RU004328"/>
    </source>
</evidence>
<dbReference type="CDD" id="cd01061">
    <property type="entry name" value="RNase_T2_euk"/>
    <property type="match status" value="1"/>
</dbReference>
<dbReference type="Proteomes" id="UP000076798">
    <property type="component" value="Unassembled WGS sequence"/>
</dbReference>
<evidence type="ECO:0000256" key="4">
    <source>
        <dbReference type="PIRSR" id="PIRSR633697-1"/>
    </source>
</evidence>
<evidence type="ECO:0000256" key="6">
    <source>
        <dbReference type="SAM" id="SignalP"/>
    </source>
</evidence>
<dbReference type="InterPro" id="IPR036430">
    <property type="entry name" value="RNase_T2-like_sf"/>
</dbReference>
<gene>
    <name evidence="7" type="ORF">SISSUDRAFT_1039382</name>
</gene>
<evidence type="ECO:0000313" key="7">
    <source>
        <dbReference type="EMBL" id="KZT44110.1"/>
    </source>
</evidence>